<proteinExistence type="predicted"/>
<name>A0ABR8Y6J1_9BACT</name>
<dbReference type="InterPro" id="IPR041677">
    <property type="entry name" value="DNA2/NAM7_AAA_11"/>
</dbReference>
<evidence type="ECO:0000313" key="3">
    <source>
        <dbReference type="EMBL" id="MBD8039820.1"/>
    </source>
</evidence>
<dbReference type="RefSeq" id="WP_191763265.1">
    <property type="nucleotide sequence ID" value="NZ_JACSPP010000010.1"/>
</dbReference>
<dbReference type="PANTHER" id="PTHR10887">
    <property type="entry name" value="DNA2/NAM7 HELICASE FAMILY"/>
    <property type="match status" value="1"/>
</dbReference>
<protein>
    <submittedName>
        <fullName evidence="3">AAA family ATPase</fullName>
    </submittedName>
</protein>
<evidence type="ECO:0000313" key="4">
    <source>
        <dbReference type="Proteomes" id="UP000620874"/>
    </source>
</evidence>
<dbReference type="Gene3D" id="3.40.50.300">
    <property type="entry name" value="P-loop containing nucleotide triphosphate hydrolases"/>
    <property type="match status" value="2"/>
</dbReference>
<dbReference type="Gene3D" id="3.90.320.10">
    <property type="match status" value="1"/>
</dbReference>
<comment type="caution">
    <text evidence="3">The sequence shown here is derived from an EMBL/GenBank/DDBJ whole genome shotgun (WGS) entry which is preliminary data.</text>
</comment>
<dbReference type="Pfam" id="PF13086">
    <property type="entry name" value="AAA_11"/>
    <property type="match status" value="2"/>
</dbReference>
<dbReference type="Pfam" id="PF13087">
    <property type="entry name" value="AAA_12"/>
    <property type="match status" value="1"/>
</dbReference>
<feature type="domain" description="DNA2/NAM7 helicase helicase" evidence="1">
    <location>
        <begin position="690"/>
        <end position="763"/>
    </location>
</feature>
<dbReference type="InterPro" id="IPR047187">
    <property type="entry name" value="SF1_C_Upf1"/>
</dbReference>
<dbReference type="PANTHER" id="PTHR10887:SF495">
    <property type="entry name" value="HELICASE SENATAXIN ISOFORM X1-RELATED"/>
    <property type="match status" value="1"/>
</dbReference>
<dbReference type="SUPFAM" id="SSF52540">
    <property type="entry name" value="P-loop containing nucleoside triphosphate hydrolases"/>
    <property type="match status" value="1"/>
</dbReference>
<accession>A0ABR8Y6J1</accession>
<dbReference type="InterPro" id="IPR011604">
    <property type="entry name" value="PDDEXK-like_dom_sf"/>
</dbReference>
<sequence length="1417" mass="161946">MAERIELQAFDLYRRIEQIHHRPPVAPENIKPKYAALYKVLEEACYELTQGITLSFSNLFSRLDYVCKEKGMTPSDRYAVQTMRRNAKEAMHKGFSPDKETYLSDLRALCRFVSVAFGEDIPVSLIADLPHQNRPYHVSSLKHVPYVRAVVSSWTDERIYAATDNGEDPFIIINYREGGYNGDMAYLSGLLTENMQLNLLDVRIDEHHEYVPKLIVVHPDYLIDISSLAVCFREYGHHPLNYFINKIRPKANTYHILLGNLAGQFLDDYINEQEDIPVTYAQTVKKFFATSALEFCTCEIPNDFHSLAQTQMMNIRSFVHDLLPHNLEAFERREAWLEASFICESLGLQGRADLLQKDLKVLIEQKSGKRDEYNHRHKEDHYVQMMLYQGVLMYGFGRSADDTQTLLLYSKYQDGLMLEHFSESLFRECIRLRNQIVANEMILANGGIAAIIDQLDVEVLNEKKDHGKLWTRYQEPELSSLIHLLKQGDPLEQAYFRRFFTFVSKEQLLGKTGGNTGSSQGFAGLWHTPLAGKIEAGNILLGLKILSRRQSAPGKGYDRIELSVPRQGDDFLPNFRTGDIVVLYAYRGQPDVRRHILMKGNLVEIYPDRILVQLRNGQQNPDIIGTDTDTFAIEHDFSDASAGNAIRGLYAFLSASTDRKDLLLGRRVPGRDTSRTLNGSYGRFDELVLKAKQCDDYFLLVGPPGTGKTSCVLRYMVEEALTDPACSLLLLSYTNRAVDEICNMLTSSGIAGRHPFIRIGNELACDKRFVPYLLNNSLADCPKLADIRGKILRTRIFVGTTTAINGRPYLFQLKRFTLAIIDEASQILEPDLIGILSARHKDGNAIGKFVLIGDYKQLPAIALQSEEEARVTDPLLLEIGLNDCRNSLFERLYRGCKPEFCSILHKQGRMHPLIAEFPDHAFYSREQLEPVPLPHQQEALPYVLREPEDNLDRLMLYRRMVFIASDTPADTAHSEKSNLYEARIVATLLCRIYRFMGTAFDAGKTVGVIVPYRNQIAMIRREVAHLDIPELEKVTIDTVERYQGSQRDVIIYSFTVRDFNQLNFLTANTFREGDAIIDRKLNVAITRARKQLFLTGNPRILGASLTFYKLMEYIRMHNGYIHVPLDRFCQGDFELPDLKSGWDLCSDNYPLSQPFGQTFDAVVADLFPKIPVNVNDDTQVREQIAYGRCDFQFAGYPDRLVQLYTYYYMRRSYCAARAFYELVGGWLFPAVRNVSARVVFCDLAYEGGASGLAFADVCKRLPHIDLAYLGVCPVEEMLDIARLMFRSDAYRLVQTNFYTQAEKVPPAFWKMHAKVSELIVFNVSNLFDRITPGKARGWAEYLNRLIADYPLNHYAVFYRDDTGERANRHSYDVFCAHLSPAFAMLNERMPLNGDFYYNRHAGSVPASESFIYEVRTT</sequence>
<reference evidence="3 4" key="1">
    <citation type="submission" date="2020-08" db="EMBL/GenBank/DDBJ databases">
        <title>A Genomic Blueprint of the Chicken Gut Microbiome.</title>
        <authorList>
            <person name="Gilroy R."/>
            <person name="Ravi A."/>
            <person name="Getino M."/>
            <person name="Pursley I."/>
            <person name="Horton D.L."/>
            <person name="Alikhan N.-F."/>
            <person name="Baker D."/>
            <person name="Gharbi K."/>
            <person name="Hall N."/>
            <person name="Watson M."/>
            <person name="Adriaenssens E.M."/>
            <person name="Foster-Nyarko E."/>
            <person name="Jarju S."/>
            <person name="Secka A."/>
            <person name="Antonio M."/>
            <person name="Oren A."/>
            <person name="Chaudhuri R."/>
            <person name="La Ragione R.M."/>
            <person name="Hildebrand F."/>
            <person name="Pallen M.J."/>
        </authorList>
    </citation>
    <scope>NUCLEOTIDE SEQUENCE [LARGE SCALE GENOMIC DNA]</scope>
    <source>
        <strain evidence="3 4">Sa1CVN1</strain>
    </source>
</reference>
<dbReference type="EMBL" id="JACSPP010000010">
    <property type="protein sequence ID" value="MBD8039820.1"/>
    <property type="molecule type" value="Genomic_DNA"/>
</dbReference>
<dbReference type="InterPro" id="IPR027417">
    <property type="entry name" value="P-loop_NTPase"/>
</dbReference>
<evidence type="ECO:0000259" key="1">
    <source>
        <dbReference type="Pfam" id="PF13086"/>
    </source>
</evidence>
<evidence type="ECO:0000259" key="2">
    <source>
        <dbReference type="Pfam" id="PF13087"/>
    </source>
</evidence>
<dbReference type="InterPro" id="IPR041679">
    <property type="entry name" value="DNA2/NAM7-like_C"/>
</dbReference>
<gene>
    <name evidence="3" type="ORF">H9625_05040</name>
</gene>
<feature type="domain" description="DNA2/NAM7 helicase helicase" evidence="1">
    <location>
        <begin position="790"/>
        <end position="862"/>
    </location>
</feature>
<dbReference type="Proteomes" id="UP000620874">
    <property type="component" value="Unassembled WGS sequence"/>
</dbReference>
<feature type="domain" description="DNA2/NAM7 helicase-like C-terminal" evidence="2">
    <location>
        <begin position="886"/>
        <end position="1098"/>
    </location>
</feature>
<dbReference type="InterPro" id="IPR045055">
    <property type="entry name" value="DNA2/NAM7-like"/>
</dbReference>
<dbReference type="CDD" id="cd18808">
    <property type="entry name" value="SF1_C_Upf1"/>
    <property type="match status" value="1"/>
</dbReference>
<organism evidence="3 4">
    <name type="scientific">Phocaeicola intestinalis</name>
    <dbReference type="NCBI Taxonomy" id="2762212"/>
    <lineage>
        <taxon>Bacteria</taxon>
        <taxon>Pseudomonadati</taxon>
        <taxon>Bacteroidota</taxon>
        <taxon>Bacteroidia</taxon>
        <taxon>Bacteroidales</taxon>
        <taxon>Bacteroidaceae</taxon>
        <taxon>Phocaeicola</taxon>
    </lineage>
</organism>
<keyword evidence="4" id="KW-1185">Reference proteome</keyword>